<feature type="region of interest" description="Disordered" evidence="1">
    <location>
        <begin position="18"/>
        <end position="44"/>
    </location>
</feature>
<dbReference type="Proteomes" id="UP000270094">
    <property type="component" value="Unassembled WGS sequence"/>
</dbReference>
<dbReference type="OrthoDB" id="10599405at2759"/>
<gene>
    <name evidence="2" type="ORF">SVUK_LOCUS3260</name>
</gene>
<evidence type="ECO:0000313" key="3">
    <source>
        <dbReference type="Proteomes" id="UP000270094"/>
    </source>
</evidence>
<sequence length="159" mass="18039">MAQRDYLGNKPIKLTQARNLGGASRVAKGKNVEREQPATGTTSLVKEGHRLKQMENYAWRKDLGQNLGLLNLQPDNYQELIHADVLSPAHQEKVSLQEPQKVELMPIEDEHVRDEYVVQISARSEEVLFGESQKAGLVHIDDEEIQEFIKELPPAECEE</sequence>
<evidence type="ECO:0000313" key="2">
    <source>
        <dbReference type="EMBL" id="VDM68262.1"/>
    </source>
</evidence>
<organism evidence="2 3">
    <name type="scientific">Strongylus vulgaris</name>
    <name type="common">Blood worm</name>
    <dbReference type="NCBI Taxonomy" id="40348"/>
    <lineage>
        <taxon>Eukaryota</taxon>
        <taxon>Metazoa</taxon>
        <taxon>Ecdysozoa</taxon>
        <taxon>Nematoda</taxon>
        <taxon>Chromadorea</taxon>
        <taxon>Rhabditida</taxon>
        <taxon>Rhabditina</taxon>
        <taxon>Rhabditomorpha</taxon>
        <taxon>Strongyloidea</taxon>
        <taxon>Strongylidae</taxon>
        <taxon>Strongylus</taxon>
    </lineage>
</organism>
<proteinExistence type="predicted"/>
<name>A0A3P7KLG1_STRVU</name>
<feature type="non-terminal residue" evidence="2">
    <location>
        <position position="159"/>
    </location>
</feature>
<dbReference type="AlphaFoldDB" id="A0A3P7KLG1"/>
<protein>
    <submittedName>
        <fullName evidence="2">Uncharacterized protein</fullName>
    </submittedName>
</protein>
<reference evidence="2 3" key="1">
    <citation type="submission" date="2018-11" db="EMBL/GenBank/DDBJ databases">
        <authorList>
            <consortium name="Pathogen Informatics"/>
        </authorList>
    </citation>
    <scope>NUCLEOTIDE SEQUENCE [LARGE SCALE GENOMIC DNA]</scope>
</reference>
<dbReference type="EMBL" id="UYYB01008243">
    <property type="protein sequence ID" value="VDM68262.1"/>
    <property type="molecule type" value="Genomic_DNA"/>
</dbReference>
<evidence type="ECO:0000256" key="1">
    <source>
        <dbReference type="SAM" id="MobiDB-lite"/>
    </source>
</evidence>
<keyword evidence="3" id="KW-1185">Reference proteome</keyword>
<accession>A0A3P7KLG1</accession>